<organism evidence="2">
    <name type="scientific">Micrurus paraensis</name>
    <dbReference type="NCBI Taxonomy" id="1970185"/>
    <lineage>
        <taxon>Eukaryota</taxon>
        <taxon>Metazoa</taxon>
        <taxon>Chordata</taxon>
        <taxon>Craniata</taxon>
        <taxon>Vertebrata</taxon>
        <taxon>Euteleostomi</taxon>
        <taxon>Lepidosauria</taxon>
        <taxon>Squamata</taxon>
        <taxon>Bifurcata</taxon>
        <taxon>Unidentata</taxon>
        <taxon>Episquamata</taxon>
        <taxon>Toxicofera</taxon>
        <taxon>Serpentes</taxon>
        <taxon>Colubroidea</taxon>
        <taxon>Elapidae</taxon>
        <taxon>Elapinae</taxon>
        <taxon>Micrurus</taxon>
    </lineage>
</organism>
<evidence type="ECO:0000256" key="1">
    <source>
        <dbReference type="SAM" id="MobiDB-lite"/>
    </source>
</evidence>
<feature type="region of interest" description="Disordered" evidence="1">
    <location>
        <begin position="98"/>
        <end position="123"/>
    </location>
</feature>
<dbReference type="EMBL" id="IACL01067977">
    <property type="protein sequence ID" value="LAB09892.1"/>
    <property type="molecule type" value="Transcribed_RNA"/>
</dbReference>
<sequence>MVPNSCLKMCHAPSEPESTEEDEPELEQMKIKGAAFLASEEYGEEQAKSGQCLPGLGHLVGREEWGQDDQERLSSEHERLRVQAMSKDHPLLILKHGEWRESENSAGLPDYSGGEPYPTPCGD</sequence>
<feature type="region of interest" description="Disordered" evidence="1">
    <location>
        <begin position="1"/>
        <end position="26"/>
    </location>
</feature>
<feature type="compositionally biased region" description="Acidic residues" evidence="1">
    <location>
        <begin position="17"/>
        <end position="26"/>
    </location>
</feature>
<name>A0A2D4KME2_9SAUR</name>
<proteinExistence type="predicted"/>
<reference evidence="2" key="1">
    <citation type="submission" date="2017-07" db="EMBL/GenBank/DDBJ databases">
        <authorList>
            <person name="Mikheyev A."/>
            <person name="Grau M."/>
        </authorList>
    </citation>
    <scope>NUCLEOTIDE SEQUENCE</scope>
    <source>
        <tissue evidence="2">Venom_gland</tissue>
    </source>
</reference>
<accession>A0A2D4KME2</accession>
<protein>
    <submittedName>
        <fullName evidence="2">Uncharacterized protein</fullName>
    </submittedName>
</protein>
<evidence type="ECO:0000313" key="2">
    <source>
        <dbReference type="EMBL" id="LAB09892.1"/>
    </source>
</evidence>
<reference evidence="2" key="2">
    <citation type="submission" date="2017-11" db="EMBL/GenBank/DDBJ databases">
        <title>Coralsnake Venomics: Analyses of Venom Gland Transcriptomes and Proteomes of Six Brazilian Taxa.</title>
        <authorList>
            <person name="Aird S.D."/>
            <person name="Jorge da Silva N."/>
            <person name="Qiu L."/>
            <person name="Villar-Briones A."/>
            <person name="Aparecida-Saddi V."/>
            <person name="Campos-Telles M.P."/>
            <person name="Grau M."/>
            <person name="Mikheyev A.S."/>
        </authorList>
    </citation>
    <scope>NUCLEOTIDE SEQUENCE</scope>
    <source>
        <tissue evidence="2">Venom_gland</tissue>
    </source>
</reference>
<dbReference type="AlphaFoldDB" id="A0A2D4KME2"/>